<sequence length="103" mass="11785">MQSSTLHIKVTPDLAKELKSLAKKRETSVGELVRQAVLSCYQLDLRNLSERHRRALEAFQGGYISLGKLAEEMGMNVWNTRKWLEEHNVAQNNSFLEDDVKNA</sequence>
<dbReference type="AlphaFoldDB" id="A0A8J6NXU9"/>
<evidence type="ECO:0000313" key="3">
    <source>
        <dbReference type="Proteomes" id="UP000605201"/>
    </source>
</evidence>
<organism evidence="2 3">
    <name type="scientific">Candidatus Desulfatibia vada</name>
    <dbReference type="NCBI Taxonomy" id="2841696"/>
    <lineage>
        <taxon>Bacteria</taxon>
        <taxon>Pseudomonadati</taxon>
        <taxon>Thermodesulfobacteriota</taxon>
        <taxon>Desulfobacteria</taxon>
        <taxon>Desulfobacterales</taxon>
        <taxon>Desulfobacterales incertae sedis</taxon>
        <taxon>Candidatus Desulfatibia</taxon>
    </lineage>
</organism>
<dbReference type="GO" id="GO:0006355">
    <property type="term" value="P:regulation of DNA-templated transcription"/>
    <property type="evidence" value="ECO:0007669"/>
    <property type="project" value="InterPro"/>
</dbReference>
<evidence type="ECO:0000313" key="2">
    <source>
        <dbReference type="EMBL" id="MBC8431934.1"/>
    </source>
</evidence>
<protein>
    <submittedName>
        <fullName evidence="2">Ribbon-helix-helix protein, CopG family</fullName>
    </submittedName>
</protein>
<evidence type="ECO:0000259" key="1">
    <source>
        <dbReference type="Pfam" id="PF01402"/>
    </source>
</evidence>
<name>A0A8J6NXU9_9BACT</name>
<gene>
    <name evidence="2" type="ORF">H8D96_08430</name>
</gene>
<dbReference type="Proteomes" id="UP000605201">
    <property type="component" value="Unassembled WGS sequence"/>
</dbReference>
<dbReference type="CDD" id="cd21631">
    <property type="entry name" value="RHH_CopG_NikR-like"/>
    <property type="match status" value="1"/>
</dbReference>
<reference evidence="2 3" key="1">
    <citation type="submission" date="2020-08" db="EMBL/GenBank/DDBJ databases">
        <title>Bridging the membrane lipid divide: bacteria of the FCB group superphylum have the potential to synthesize archaeal ether lipids.</title>
        <authorList>
            <person name="Villanueva L."/>
            <person name="Von Meijenfeldt F.A.B."/>
            <person name="Westbye A.B."/>
            <person name="Yadav S."/>
            <person name="Hopmans E.C."/>
            <person name="Dutilh B.E."/>
            <person name="Sinninghe Damste J.S."/>
        </authorList>
    </citation>
    <scope>NUCLEOTIDE SEQUENCE [LARGE SCALE GENOMIC DNA]</scope>
    <source>
        <strain evidence="2">NIOZ-UU17</strain>
    </source>
</reference>
<proteinExistence type="predicted"/>
<dbReference type="EMBL" id="JACNIG010000193">
    <property type="protein sequence ID" value="MBC8431934.1"/>
    <property type="molecule type" value="Genomic_DNA"/>
</dbReference>
<accession>A0A8J6NXU9</accession>
<dbReference type="InterPro" id="IPR002145">
    <property type="entry name" value="CopG"/>
</dbReference>
<feature type="domain" description="Ribbon-helix-helix protein CopG" evidence="1">
    <location>
        <begin position="7"/>
        <end position="38"/>
    </location>
</feature>
<comment type="caution">
    <text evidence="2">The sequence shown here is derived from an EMBL/GenBank/DDBJ whole genome shotgun (WGS) entry which is preliminary data.</text>
</comment>
<dbReference type="Pfam" id="PF01402">
    <property type="entry name" value="RHH_1"/>
    <property type="match status" value="1"/>
</dbReference>